<dbReference type="InterPro" id="IPR011008">
    <property type="entry name" value="Dimeric_a/b-barrel"/>
</dbReference>
<dbReference type="Pfam" id="PF03795">
    <property type="entry name" value="YCII"/>
    <property type="match status" value="1"/>
</dbReference>
<dbReference type="AlphaFoldDB" id="A0A553IA99"/>
<comment type="caution">
    <text evidence="2">The sequence shown here is derived from an EMBL/GenBank/DDBJ whole genome shotgun (WGS) entry which is preliminary data.</text>
</comment>
<dbReference type="SUPFAM" id="SSF54909">
    <property type="entry name" value="Dimeric alpha+beta barrel"/>
    <property type="match status" value="1"/>
</dbReference>
<dbReference type="PANTHER" id="PTHR33606:SF3">
    <property type="entry name" value="PROTEIN YCII"/>
    <property type="match status" value="1"/>
</dbReference>
<dbReference type="InterPro" id="IPR005545">
    <property type="entry name" value="YCII"/>
</dbReference>
<dbReference type="STRING" id="2512241.A0A553IA99"/>
<protein>
    <recommendedName>
        <fullName evidence="1">YCII-related domain-containing protein</fullName>
    </recommendedName>
</protein>
<name>A0A553IA99_9PEZI</name>
<feature type="domain" description="YCII-related" evidence="1">
    <location>
        <begin position="14"/>
        <end position="107"/>
    </location>
</feature>
<accession>A0A553IA99</accession>
<reference evidence="3" key="1">
    <citation type="submission" date="2019-06" db="EMBL/GenBank/DDBJ databases">
        <title>Draft genome sequence of the griseofulvin-producing fungus Xylaria cubensis strain G536.</title>
        <authorList>
            <person name="Mead M.E."/>
            <person name="Raja H.A."/>
            <person name="Steenwyk J.L."/>
            <person name="Knowles S.L."/>
            <person name="Oberlies N.H."/>
            <person name="Rokas A."/>
        </authorList>
    </citation>
    <scope>NUCLEOTIDE SEQUENCE [LARGE SCALE GENOMIC DNA]</scope>
    <source>
        <strain evidence="3">G536</strain>
    </source>
</reference>
<dbReference type="Gene3D" id="3.30.70.1060">
    <property type="entry name" value="Dimeric alpha+beta barrel"/>
    <property type="match status" value="1"/>
</dbReference>
<dbReference type="Proteomes" id="UP000319160">
    <property type="component" value="Unassembled WGS sequence"/>
</dbReference>
<gene>
    <name evidence="2" type="ORF">FHL15_001911</name>
</gene>
<dbReference type="InterPro" id="IPR051807">
    <property type="entry name" value="Sec-metab_biosynth-assoc"/>
</dbReference>
<sequence length="116" mass="12817">MASITTPPAGKFEWLVIIPDKAGMQDKRLEIRAQHLEGVKPLAGSGFIKTGGAILNEKPESDDASKFSFYGSTLVCVASSKEEIFEVLRNDIYAKSGVWDLENVQIWPAKFAFRNP</sequence>
<organism evidence="2 3">
    <name type="scientific">Xylaria flabelliformis</name>
    <dbReference type="NCBI Taxonomy" id="2512241"/>
    <lineage>
        <taxon>Eukaryota</taxon>
        <taxon>Fungi</taxon>
        <taxon>Dikarya</taxon>
        <taxon>Ascomycota</taxon>
        <taxon>Pezizomycotina</taxon>
        <taxon>Sordariomycetes</taxon>
        <taxon>Xylariomycetidae</taxon>
        <taxon>Xylariales</taxon>
        <taxon>Xylariaceae</taxon>
        <taxon>Xylaria</taxon>
    </lineage>
</organism>
<keyword evidence="3" id="KW-1185">Reference proteome</keyword>
<evidence type="ECO:0000313" key="3">
    <source>
        <dbReference type="Proteomes" id="UP000319160"/>
    </source>
</evidence>
<evidence type="ECO:0000259" key="1">
    <source>
        <dbReference type="Pfam" id="PF03795"/>
    </source>
</evidence>
<dbReference type="OrthoDB" id="5519740at2759"/>
<proteinExistence type="predicted"/>
<dbReference type="PANTHER" id="PTHR33606">
    <property type="entry name" value="PROTEIN YCII"/>
    <property type="match status" value="1"/>
</dbReference>
<evidence type="ECO:0000313" key="2">
    <source>
        <dbReference type="EMBL" id="TRX97117.1"/>
    </source>
</evidence>
<dbReference type="EMBL" id="VFLP01000007">
    <property type="protein sequence ID" value="TRX97117.1"/>
    <property type="molecule type" value="Genomic_DNA"/>
</dbReference>